<evidence type="ECO:0000313" key="1">
    <source>
        <dbReference type="EMBL" id="GAA6170110.1"/>
    </source>
</evidence>
<organism evidence="1 2">
    <name type="scientific">Sessilibacter corallicola</name>
    <dbReference type="NCBI Taxonomy" id="2904075"/>
    <lineage>
        <taxon>Bacteria</taxon>
        <taxon>Pseudomonadati</taxon>
        <taxon>Pseudomonadota</taxon>
        <taxon>Gammaproteobacteria</taxon>
        <taxon>Cellvibrionales</taxon>
        <taxon>Cellvibrionaceae</taxon>
        <taxon>Sessilibacter</taxon>
    </lineage>
</organism>
<protein>
    <submittedName>
        <fullName evidence="1">Cryptochrome/photolyase family protein</fullName>
    </submittedName>
</protein>
<dbReference type="InterPro" id="IPR007357">
    <property type="entry name" value="PhrB-like"/>
</dbReference>
<dbReference type="SUPFAM" id="SSF48173">
    <property type="entry name" value="Cryptochrome/photolyase FAD-binding domain"/>
    <property type="match status" value="1"/>
</dbReference>
<accession>A0ABQ0AEN6</accession>
<dbReference type="Gene3D" id="1.10.10.1710">
    <property type="entry name" value="Deoxyribodipyrimidine photolyase-related"/>
    <property type="match status" value="1"/>
</dbReference>
<dbReference type="Gene3D" id="1.25.40.80">
    <property type="match status" value="1"/>
</dbReference>
<dbReference type="Gene3D" id="3.40.50.620">
    <property type="entry name" value="HUPs"/>
    <property type="match status" value="1"/>
</dbReference>
<evidence type="ECO:0000313" key="2">
    <source>
        <dbReference type="Proteomes" id="UP001465153"/>
    </source>
</evidence>
<keyword evidence="2" id="KW-1185">Reference proteome</keyword>
<dbReference type="InterPro" id="IPR036134">
    <property type="entry name" value="Crypto/Photolyase_FAD-like_sf"/>
</dbReference>
<dbReference type="InterPro" id="IPR014729">
    <property type="entry name" value="Rossmann-like_a/b/a_fold"/>
</dbReference>
<comment type="caution">
    <text evidence="1">The sequence shown here is derived from an EMBL/GenBank/DDBJ whole genome shotgun (WGS) entry which is preliminary data.</text>
</comment>
<dbReference type="Gene3D" id="1.10.579.10">
    <property type="entry name" value="DNA Cyclobutane Dipyrimidine Photolyase, subunit A, domain 3"/>
    <property type="match status" value="1"/>
</dbReference>
<dbReference type="EMBL" id="BAABWN010000019">
    <property type="protein sequence ID" value="GAA6170110.1"/>
    <property type="molecule type" value="Genomic_DNA"/>
</dbReference>
<dbReference type="InterPro" id="IPR052551">
    <property type="entry name" value="UV-DNA_repair_photolyase"/>
</dbReference>
<dbReference type="Pfam" id="PF04244">
    <property type="entry name" value="DPRP"/>
    <property type="match status" value="1"/>
</dbReference>
<proteinExistence type="predicted"/>
<reference evidence="1 2" key="1">
    <citation type="submission" date="2024-04" db="EMBL/GenBank/DDBJ databases">
        <title>Draft genome sequence of Sessilibacter corallicola NBRC 116591.</title>
        <authorList>
            <person name="Miyakawa T."/>
            <person name="Kusuya Y."/>
            <person name="Miura T."/>
        </authorList>
    </citation>
    <scope>NUCLEOTIDE SEQUENCE [LARGE SCALE GENOMIC DNA]</scope>
    <source>
        <strain evidence="1 2">KU-00831-HH</strain>
    </source>
</reference>
<dbReference type="PANTHER" id="PTHR38657">
    <property type="entry name" value="SLR1343 PROTEIN"/>
    <property type="match status" value="1"/>
</dbReference>
<name>A0ABQ0AEN6_9GAMM</name>
<sequence>MKIDKNYRTVRLILGDQLNSQHSWFNSTDETVLYVIAELKQETTYVKHHIQKLCAFFSAMENFAQELTHKGHQVLHLTLDETEHFSSIIELLASITAGANADVLEYQQPDEYRLLTQLRKLLPQALGETQINETSSEHFLIPLEKIRTYVKPQQHNRMESFYRKMRKRFDILMDGESPEGGQWNYDSQNREKIKTKDLAHIPQPMMFGTAADAYFQRIKAHNIPYFGEYDAYLLWPVTRTQSLQLLDYFCEYCLPNFGRFQDAMIGDHPFQWSLYHSRLSFSLNTKQIHPMEVITAAIQAYRSAPTVITLPQVEGFVRQILGWREYIRCVYWINMPEYPNTNELSAHNKLPEYFWDGSTKMACMKQAIDQSLKYAYAHHIQRLMVTGNFCLLTGISPEEVNAWYLGIYIDAIEWVEMPNTQGMSLFADGGYVATKPYSASGNYINKMSDYCKHCFYDIKQKTSENSCPFNSLYWNFMHKHQTRLANNPRNIMIYRNWNKLGAETQQATLARAQWCIDNLSSL</sequence>
<gene>
    <name evidence="1" type="ORF">NBRC116591_39230</name>
</gene>
<dbReference type="PANTHER" id="PTHR38657:SF1">
    <property type="entry name" value="SLR1343 PROTEIN"/>
    <property type="match status" value="1"/>
</dbReference>
<dbReference type="RefSeq" id="WP_353304454.1">
    <property type="nucleotide sequence ID" value="NZ_BAABWN010000019.1"/>
</dbReference>
<dbReference type="Proteomes" id="UP001465153">
    <property type="component" value="Unassembled WGS sequence"/>
</dbReference>